<evidence type="ECO:0000313" key="1">
    <source>
        <dbReference type="EMBL" id="TVT42778.1"/>
    </source>
</evidence>
<keyword evidence="2" id="KW-1185">Reference proteome</keyword>
<dbReference type="EMBL" id="VMRJ01000001">
    <property type="protein sequence ID" value="TVT42778.1"/>
    <property type="molecule type" value="Genomic_DNA"/>
</dbReference>
<comment type="caution">
    <text evidence="1">The sequence shown here is derived from an EMBL/GenBank/DDBJ whole genome shotgun (WGS) entry which is preliminary data.</text>
</comment>
<proteinExistence type="predicted"/>
<dbReference type="InterPro" id="IPR025631">
    <property type="entry name" value="Porin_10"/>
</dbReference>
<organism evidence="1 2">
    <name type="scientific">Hymenobacter setariae</name>
    <dbReference type="NCBI Taxonomy" id="2594794"/>
    <lineage>
        <taxon>Bacteria</taxon>
        <taxon>Pseudomonadati</taxon>
        <taxon>Bacteroidota</taxon>
        <taxon>Cytophagia</taxon>
        <taxon>Cytophagales</taxon>
        <taxon>Hymenobacteraceae</taxon>
        <taxon>Hymenobacter</taxon>
    </lineage>
</organism>
<dbReference type="AlphaFoldDB" id="A0A558C1X3"/>
<protein>
    <recommendedName>
        <fullName evidence="3">Porin</fullName>
    </recommendedName>
</protein>
<name>A0A558C1X3_9BACT</name>
<dbReference type="Pfam" id="PF14121">
    <property type="entry name" value="Porin_10"/>
    <property type="match status" value="1"/>
</dbReference>
<sequence>MVFPSTAATRWLFLLLGLVLGAPLLGQAQIVDDSTKVLYGPKTTRVIYEADLRRDSTRGVLIDTALVRWPQQKYWLHDSTFQQELGTVGSASRPLLFQPNTELGARLGRNVFDRYALDASQVPYYDSRSPYSFFRFIQSGAGEQVFEISYSRSLKKNFSIGAAYERFASNRIVGPGASGGIDANLVEHNAARFFARYQTDDERYHLLVSLVDTRHRALEQGGVLPFASDTIVPGKLNPNRLFVYERAQVNLAYATNTDDRDQLHLFHSYRLLGRGVTAYHVFDIRRQYNGYIDNNLTGAFNSPVTTTDGAFYQARTPLRNPTLTADRVTYRQAENTVGFLGRTDRIAYDVYARYRIASLNQSTQLPIPATSINPTTPAPSISLSRTYSQIFLGGTASFNYRTIYAVEVAGEYKPLGYNPLGEYWLRGRIRTGPLSAELLTTSSAPTLTQQLQQGNRYTWQFEGENKFDNTNVNQLTGRLQQRLPLLADHSIDASFSVANIAGLVYYTYDPAISPAYNRLSPLLGPAQKKEGSIQLLIATARHRFRVGKVYFDNQGTYTLGASADSTVLRIPTLVTESRVYYQTHVFKKALLAQLGAELYYQSAFKGYGYSPSVQQFYVQNSFTIRNYAVANVFLTADIKAATIFLKVAYLNQGLGHEGYFASPFYIGYPRRLQLGVRWRFFT</sequence>
<accession>A0A558C1X3</accession>
<dbReference type="OrthoDB" id="1489309at2"/>
<evidence type="ECO:0000313" key="2">
    <source>
        <dbReference type="Proteomes" id="UP000317624"/>
    </source>
</evidence>
<dbReference type="RefSeq" id="WP_144843266.1">
    <property type="nucleotide sequence ID" value="NZ_VMRJ01000001.1"/>
</dbReference>
<gene>
    <name evidence="1" type="ORF">FNT36_01405</name>
</gene>
<dbReference type="Proteomes" id="UP000317624">
    <property type="component" value="Unassembled WGS sequence"/>
</dbReference>
<reference evidence="1 2" key="1">
    <citation type="submission" date="2019-07" db="EMBL/GenBank/DDBJ databases">
        <title>Hymenobacter sp. straun FUR1 Genome sequencing and assembly.</title>
        <authorList>
            <person name="Chhetri G."/>
        </authorList>
    </citation>
    <scope>NUCLEOTIDE SEQUENCE [LARGE SCALE GENOMIC DNA]</scope>
    <source>
        <strain evidence="1 2">Fur1</strain>
    </source>
</reference>
<evidence type="ECO:0008006" key="3">
    <source>
        <dbReference type="Google" id="ProtNLM"/>
    </source>
</evidence>